<dbReference type="PANTHER" id="PTHR30158">
    <property type="entry name" value="ACRA/E-RELATED COMPONENT OF DRUG EFFLUX TRANSPORTER"/>
    <property type="match status" value="1"/>
</dbReference>
<dbReference type="NCBIfam" id="TIGR01730">
    <property type="entry name" value="RND_mfp"/>
    <property type="match status" value="1"/>
</dbReference>
<dbReference type="GO" id="GO:0005886">
    <property type="term" value="C:plasma membrane"/>
    <property type="evidence" value="ECO:0007669"/>
    <property type="project" value="UniProtKB-SubCell"/>
</dbReference>
<dbReference type="Pfam" id="PF25917">
    <property type="entry name" value="BSH_RND"/>
    <property type="match status" value="1"/>
</dbReference>
<keyword evidence="9" id="KW-1185">Reference proteome</keyword>
<dbReference type="InterPro" id="IPR006143">
    <property type="entry name" value="RND_pump_MFP"/>
</dbReference>
<dbReference type="Proteomes" id="UP000324324">
    <property type="component" value="Unassembled WGS sequence"/>
</dbReference>
<proteinExistence type="inferred from homology"/>
<comment type="subcellular location">
    <subcellularLocation>
        <location evidence="1">Cell envelope</location>
    </subcellularLocation>
</comment>
<feature type="compositionally biased region" description="Low complexity" evidence="3">
    <location>
        <begin position="359"/>
        <end position="370"/>
    </location>
</feature>
<name>A0A5M8AB76_9BURK</name>
<dbReference type="AlphaFoldDB" id="A0A5M8AB76"/>
<dbReference type="GO" id="GO:0046677">
    <property type="term" value="P:response to antibiotic"/>
    <property type="evidence" value="ECO:0007669"/>
    <property type="project" value="TreeGrafter"/>
</dbReference>
<feature type="region of interest" description="Disordered" evidence="3">
    <location>
        <begin position="350"/>
        <end position="397"/>
    </location>
</feature>
<dbReference type="Gene3D" id="2.40.50.100">
    <property type="match status" value="1"/>
</dbReference>
<feature type="domain" description="Multidrug resistance protein MdtA-like C-terminal permuted SH3" evidence="7">
    <location>
        <begin position="290"/>
        <end position="348"/>
    </location>
</feature>
<dbReference type="FunFam" id="2.40.420.20:FF:000001">
    <property type="entry name" value="Efflux RND transporter periplasmic adaptor subunit"/>
    <property type="match status" value="1"/>
</dbReference>
<evidence type="ECO:0000259" key="4">
    <source>
        <dbReference type="Pfam" id="PF25876"/>
    </source>
</evidence>
<evidence type="ECO:0000256" key="1">
    <source>
        <dbReference type="ARBA" id="ARBA00004196"/>
    </source>
</evidence>
<feature type="compositionally biased region" description="Gly residues" evidence="3">
    <location>
        <begin position="371"/>
        <end position="380"/>
    </location>
</feature>
<dbReference type="SUPFAM" id="SSF111369">
    <property type="entry name" value="HlyD-like secretion proteins"/>
    <property type="match status" value="1"/>
</dbReference>
<protein>
    <submittedName>
        <fullName evidence="8">Efflux RND transporter periplasmic adaptor subunit</fullName>
    </submittedName>
</protein>
<sequence>MAAAVIVTAACGNAEQPAAPAAPSVEVLTLQPRPMAVSSELPGRIEPVRVAEVRARVAGIVLKRNFKEGSDVKAGDALFQIDPAPLQAALSRAEGELARAEAALADADAVVRRYAPLVEIEAVSRQDFDAAQATLKSAQAARRSAAAEVKTARLNLEYATVRAPISGRIGRALVTEGALVGQGEATPMATIQQLDPVYVDFKQPVADVLRMREALEQGRLQQAPEGGVPIVATIEGTDKKREGRLLFSDISVDRGTGQVSLRGQLPNADSLLLPGMYVRVHVTHAIDPAAMLVPQRAVRRNPDGKAQLLVVGKGDVAETRQVRTGPMQGAEWQILEGVKPGERIVVGGDASPGQKVTIAPAAPARQAAGQAGQGGQGGQAGHEREAAPSNSPPAERG</sequence>
<accession>A0A5M8AB76</accession>
<evidence type="ECO:0000313" key="8">
    <source>
        <dbReference type="EMBL" id="KAA6121047.1"/>
    </source>
</evidence>
<evidence type="ECO:0000259" key="5">
    <source>
        <dbReference type="Pfam" id="PF25917"/>
    </source>
</evidence>
<evidence type="ECO:0000256" key="2">
    <source>
        <dbReference type="ARBA" id="ARBA00009477"/>
    </source>
</evidence>
<evidence type="ECO:0000256" key="3">
    <source>
        <dbReference type="SAM" id="MobiDB-lite"/>
    </source>
</evidence>
<evidence type="ECO:0000259" key="7">
    <source>
        <dbReference type="Pfam" id="PF25967"/>
    </source>
</evidence>
<dbReference type="InterPro" id="IPR058624">
    <property type="entry name" value="MdtA-like_HH"/>
</dbReference>
<dbReference type="Pfam" id="PF25944">
    <property type="entry name" value="Beta-barrel_RND"/>
    <property type="match status" value="1"/>
</dbReference>
<feature type="domain" description="Multidrug resistance protein MdtA-like alpha-helical hairpin" evidence="4">
    <location>
        <begin position="90"/>
        <end position="159"/>
    </location>
</feature>
<dbReference type="PANTHER" id="PTHR30158:SF24">
    <property type="entry name" value="HLYD FAMILY SECRETION PROTEIN"/>
    <property type="match status" value="1"/>
</dbReference>
<reference evidence="8 9" key="1">
    <citation type="submission" date="2019-09" db="EMBL/GenBank/DDBJ databases">
        <title>Isolation of a novel species in the genus Cupriavidus from patients with sepsis using whole genome sequencing.</title>
        <authorList>
            <person name="Kweon O.J."/>
            <person name="Lee M.-K."/>
        </authorList>
    </citation>
    <scope>NUCLEOTIDE SEQUENCE [LARGE SCALE GENOMIC DNA]</scope>
    <source>
        <strain evidence="8 9">MKL-01</strain>
    </source>
</reference>
<dbReference type="InterPro" id="IPR058626">
    <property type="entry name" value="MdtA-like_b-barrel"/>
</dbReference>
<comment type="similarity">
    <text evidence="2">Belongs to the membrane fusion protein (MFP) (TC 8.A.1) family.</text>
</comment>
<dbReference type="InterPro" id="IPR058627">
    <property type="entry name" value="MdtA-like_C"/>
</dbReference>
<feature type="domain" description="Multidrug resistance protein MdtA-like barrel-sandwich hybrid" evidence="5">
    <location>
        <begin position="49"/>
        <end position="192"/>
    </location>
</feature>
<evidence type="ECO:0000259" key="6">
    <source>
        <dbReference type="Pfam" id="PF25944"/>
    </source>
</evidence>
<organism evidence="8 9">
    <name type="scientific">Cupriavidus cauae</name>
    <dbReference type="NCBI Taxonomy" id="2608999"/>
    <lineage>
        <taxon>Bacteria</taxon>
        <taxon>Pseudomonadati</taxon>
        <taxon>Pseudomonadota</taxon>
        <taxon>Betaproteobacteria</taxon>
        <taxon>Burkholderiales</taxon>
        <taxon>Burkholderiaceae</taxon>
        <taxon>Cupriavidus</taxon>
    </lineage>
</organism>
<dbReference type="Pfam" id="PF25876">
    <property type="entry name" value="HH_MFP_RND"/>
    <property type="match status" value="1"/>
</dbReference>
<dbReference type="Gene3D" id="2.40.420.20">
    <property type="match status" value="1"/>
</dbReference>
<dbReference type="Pfam" id="PF25967">
    <property type="entry name" value="RND-MFP_C"/>
    <property type="match status" value="1"/>
</dbReference>
<dbReference type="GO" id="GO:0022857">
    <property type="term" value="F:transmembrane transporter activity"/>
    <property type="evidence" value="ECO:0007669"/>
    <property type="project" value="InterPro"/>
</dbReference>
<dbReference type="EMBL" id="VWRN01000045">
    <property type="protein sequence ID" value="KAA6121047.1"/>
    <property type="molecule type" value="Genomic_DNA"/>
</dbReference>
<dbReference type="Gene3D" id="1.10.287.470">
    <property type="entry name" value="Helix hairpin bin"/>
    <property type="match status" value="1"/>
</dbReference>
<feature type="domain" description="Multidrug resistance protein MdtA-like beta-barrel" evidence="6">
    <location>
        <begin position="196"/>
        <end position="283"/>
    </location>
</feature>
<gene>
    <name evidence="8" type="ORF">F1599_17745</name>
</gene>
<dbReference type="InterPro" id="IPR058625">
    <property type="entry name" value="MdtA-like_BSH"/>
</dbReference>
<evidence type="ECO:0000313" key="9">
    <source>
        <dbReference type="Proteomes" id="UP000324324"/>
    </source>
</evidence>
<dbReference type="Gene3D" id="2.40.30.170">
    <property type="match status" value="1"/>
</dbReference>
<comment type="caution">
    <text evidence="8">The sequence shown here is derived from an EMBL/GenBank/DDBJ whole genome shotgun (WGS) entry which is preliminary data.</text>
</comment>